<organism evidence="1 2">
    <name type="scientific">Acropora cervicornis</name>
    <name type="common">Staghorn coral</name>
    <dbReference type="NCBI Taxonomy" id="6130"/>
    <lineage>
        <taxon>Eukaryota</taxon>
        <taxon>Metazoa</taxon>
        <taxon>Cnidaria</taxon>
        <taxon>Anthozoa</taxon>
        <taxon>Hexacorallia</taxon>
        <taxon>Scleractinia</taxon>
        <taxon>Astrocoeniina</taxon>
        <taxon>Acroporidae</taxon>
        <taxon>Acropora</taxon>
    </lineage>
</organism>
<comment type="caution">
    <text evidence="1">The sequence shown here is derived from an EMBL/GenBank/DDBJ whole genome shotgun (WGS) entry which is preliminary data.</text>
</comment>
<accession>A0AAD9V7C8</accession>
<dbReference type="PANTHER" id="PTHR47510">
    <property type="entry name" value="REVERSE TRANSCRIPTASE DOMAIN-CONTAINING PROTEIN"/>
    <property type="match status" value="1"/>
</dbReference>
<proteinExistence type="predicted"/>
<reference evidence="1" key="2">
    <citation type="journal article" date="2023" name="Science">
        <title>Genomic signatures of disease resistance in endangered staghorn corals.</title>
        <authorList>
            <person name="Vollmer S.V."/>
            <person name="Selwyn J.D."/>
            <person name="Despard B.A."/>
            <person name="Roesel C.L."/>
        </authorList>
    </citation>
    <scope>NUCLEOTIDE SEQUENCE</scope>
    <source>
        <strain evidence="1">K2</strain>
    </source>
</reference>
<keyword evidence="2" id="KW-1185">Reference proteome</keyword>
<reference evidence="1" key="1">
    <citation type="journal article" date="2023" name="G3 (Bethesda)">
        <title>Whole genome assembly and annotation of the endangered Caribbean coral Acropora cervicornis.</title>
        <authorList>
            <person name="Selwyn J.D."/>
            <person name="Vollmer S.V."/>
        </authorList>
    </citation>
    <scope>NUCLEOTIDE SEQUENCE</scope>
    <source>
        <strain evidence="1">K2</strain>
    </source>
</reference>
<dbReference type="PANTHER" id="PTHR47510:SF3">
    <property type="entry name" value="ENDO_EXONUCLEASE_PHOSPHATASE DOMAIN-CONTAINING PROTEIN"/>
    <property type="match status" value="1"/>
</dbReference>
<gene>
    <name evidence="1" type="ORF">P5673_012192</name>
</gene>
<protein>
    <submittedName>
        <fullName evidence="1">Uncharacterized protein</fullName>
    </submittedName>
</protein>
<name>A0AAD9V7C8_ACRCE</name>
<dbReference type="EMBL" id="JARQWQ010000023">
    <property type="protein sequence ID" value="KAK2563988.1"/>
    <property type="molecule type" value="Genomic_DNA"/>
</dbReference>
<evidence type="ECO:0000313" key="2">
    <source>
        <dbReference type="Proteomes" id="UP001249851"/>
    </source>
</evidence>
<sequence>MAKEVLWAKLRPTRLPRGFSSIISGVICHPPSAPDSQMQDHLLKCLSSIESQNPNCGILPVGDLNHLNEATLKSNFHLKQIIHFPTRGKSFLDRILTNIKEIYDKVIERPRIGLSDHSSVEIQPKLRAKPSQLKKTIISRDLRPSEKHAMQIYLENVHVPRPLDTVETCAEKVSPFENIINMGLDFIIPVRSKTIH</sequence>
<dbReference type="Proteomes" id="UP001249851">
    <property type="component" value="Unassembled WGS sequence"/>
</dbReference>
<dbReference type="AlphaFoldDB" id="A0AAD9V7C8"/>
<evidence type="ECO:0000313" key="1">
    <source>
        <dbReference type="EMBL" id="KAK2563988.1"/>
    </source>
</evidence>